<evidence type="ECO:0000313" key="2">
    <source>
        <dbReference type="EMBL" id="KKK70296.1"/>
    </source>
</evidence>
<dbReference type="InterPro" id="IPR021124">
    <property type="entry name" value="CRISPR-assoc_prot_Cas5"/>
</dbReference>
<dbReference type="AlphaFoldDB" id="A0A0F9ADJ4"/>
<organism evidence="2">
    <name type="scientific">marine sediment metagenome</name>
    <dbReference type="NCBI Taxonomy" id="412755"/>
    <lineage>
        <taxon>unclassified sequences</taxon>
        <taxon>metagenomes</taxon>
        <taxon>ecological metagenomes</taxon>
    </lineage>
</organism>
<dbReference type="NCBIfam" id="TIGR02593">
    <property type="entry name" value="CRISPR_cas5"/>
    <property type="match status" value="1"/>
</dbReference>
<comment type="caution">
    <text evidence="2">The sequence shown here is derived from an EMBL/GenBank/DDBJ whole genome shotgun (WGS) entry which is preliminary data.</text>
</comment>
<keyword evidence="1" id="KW-0051">Antiviral defense</keyword>
<proteinExistence type="predicted"/>
<sequence length="228" mass="26322">MVFIPLLQLRLEGPMQSWGIRSRWNFRDTATEPTKSGVIGLIACAMGYKRGDQRIEMELDRNLKIGVRVEQPGKIEVDFHTISGDHTIATGKIKKNFTELSYRSYIEDASFLVLISGKKNLLLDIKKALNNPKWPIYLGRKSCPPTRPIFDKITETYDSIKDALKKIPWFCEYHEGIIPKMLRCIVVDANGEKYRNDAIRTNPARMYGIRRVKEYWVETPIQSTEVLN</sequence>
<dbReference type="EMBL" id="LAZR01058255">
    <property type="protein sequence ID" value="KKK70296.1"/>
    <property type="molecule type" value="Genomic_DNA"/>
</dbReference>
<dbReference type="InterPro" id="IPR010147">
    <property type="entry name" value="CRISPR-assoc_prot_CasD"/>
</dbReference>
<dbReference type="GO" id="GO:0003723">
    <property type="term" value="F:RNA binding"/>
    <property type="evidence" value="ECO:0007669"/>
    <property type="project" value="InterPro"/>
</dbReference>
<evidence type="ECO:0000256" key="1">
    <source>
        <dbReference type="ARBA" id="ARBA00023118"/>
    </source>
</evidence>
<gene>
    <name evidence="2" type="ORF">LCGC14_2925410</name>
</gene>
<dbReference type="Pfam" id="PF09704">
    <property type="entry name" value="Cas_Cas5d"/>
    <property type="match status" value="1"/>
</dbReference>
<evidence type="ECO:0008006" key="3">
    <source>
        <dbReference type="Google" id="ProtNLM"/>
    </source>
</evidence>
<dbReference type="GO" id="GO:0051607">
    <property type="term" value="P:defense response to virus"/>
    <property type="evidence" value="ECO:0007669"/>
    <property type="project" value="UniProtKB-KW"/>
</dbReference>
<accession>A0A0F9ADJ4</accession>
<dbReference type="CDD" id="cd09756">
    <property type="entry name" value="Cas5_I-E"/>
    <property type="match status" value="1"/>
</dbReference>
<name>A0A0F9ADJ4_9ZZZZ</name>
<dbReference type="NCBIfam" id="TIGR01868">
    <property type="entry name" value="casD_Cas5e"/>
    <property type="match status" value="1"/>
</dbReference>
<protein>
    <recommendedName>
        <fullName evidence="3">CRISPR-associated protein Cas5</fullName>
    </recommendedName>
</protein>
<reference evidence="2" key="1">
    <citation type="journal article" date="2015" name="Nature">
        <title>Complex archaea that bridge the gap between prokaryotes and eukaryotes.</title>
        <authorList>
            <person name="Spang A."/>
            <person name="Saw J.H."/>
            <person name="Jorgensen S.L."/>
            <person name="Zaremba-Niedzwiedzka K."/>
            <person name="Martijn J."/>
            <person name="Lind A.E."/>
            <person name="van Eijk R."/>
            <person name="Schleper C."/>
            <person name="Guy L."/>
            <person name="Ettema T.J."/>
        </authorList>
    </citation>
    <scope>NUCLEOTIDE SEQUENCE</scope>
</reference>
<dbReference type="Gene3D" id="3.30.70.2660">
    <property type="match status" value="1"/>
</dbReference>
<dbReference type="InterPro" id="IPR013422">
    <property type="entry name" value="CRISPR-assoc_prot_Cas5_N"/>
</dbReference>
<dbReference type="GO" id="GO:0043571">
    <property type="term" value="P:maintenance of CRISPR repeat elements"/>
    <property type="evidence" value="ECO:0007669"/>
    <property type="project" value="InterPro"/>
</dbReference>